<evidence type="ECO:0000259" key="1">
    <source>
        <dbReference type="Pfam" id="PF07811"/>
    </source>
</evidence>
<protein>
    <submittedName>
        <fullName evidence="2">Pilus assembly protein</fullName>
    </submittedName>
</protein>
<dbReference type="AlphaFoldDB" id="A0A1S2DVA7"/>
<reference evidence="2 3" key="1">
    <citation type="submission" date="2018-08" db="EMBL/GenBank/DDBJ databases">
        <title>Genome sequencing of Agrobacterium vitis strain ICMP 10754.</title>
        <authorList>
            <person name="Visnovsky S.B."/>
            <person name="Pitman A.R."/>
        </authorList>
    </citation>
    <scope>NUCLEOTIDE SEQUENCE [LARGE SCALE GENOMIC DNA]</scope>
    <source>
        <strain evidence="2 3">ICMP 10754</strain>
    </source>
</reference>
<feature type="domain" description="TadE-like" evidence="1">
    <location>
        <begin position="24"/>
        <end position="63"/>
    </location>
</feature>
<comment type="caution">
    <text evidence="2">The sequence shown here is derived from an EMBL/GenBank/DDBJ whole genome shotgun (WGS) entry which is preliminary data.</text>
</comment>
<dbReference type="RefSeq" id="WP_070147521.1">
    <property type="nucleotide sequence ID" value="NZ_AP023268.1"/>
</dbReference>
<proteinExistence type="predicted"/>
<dbReference type="Pfam" id="PF07811">
    <property type="entry name" value="TadE"/>
    <property type="match status" value="1"/>
</dbReference>
<accession>A0A1S2DVA7</accession>
<dbReference type="GeneID" id="60681129"/>
<dbReference type="OrthoDB" id="7189296at2"/>
<dbReference type="EMBL" id="QUSG01000004">
    <property type="protein sequence ID" value="KAA3528419.1"/>
    <property type="molecule type" value="Genomic_DNA"/>
</dbReference>
<name>A0A1S2DVA7_AGRVI</name>
<evidence type="ECO:0000313" key="2">
    <source>
        <dbReference type="EMBL" id="KAA3528419.1"/>
    </source>
</evidence>
<evidence type="ECO:0000313" key="3">
    <source>
        <dbReference type="Proteomes" id="UP000436911"/>
    </source>
</evidence>
<sequence>MRSISVLMLRLCRPFRRLALDRSGVGAVEFALIVPLLLVLYLGAFELTMALSVSQRATTSAGAIADIVARQQTTVNKTFLATMPDVLKAMFAPTATTGYALKITGIKVDSNVKATIAWSWAQDGSKPYATGATVTLPSGMAAANAFFVHAELTVPHELVTYLPGFSGSSVNTITIARDYYFRQRENGEIACSDC</sequence>
<organism evidence="2 3">
    <name type="scientific">Agrobacterium vitis</name>
    <name type="common">Rhizobium vitis</name>
    <dbReference type="NCBI Taxonomy" id="373"/>
    <lineage>
        <taxon>Bacteria</taxon>
        <taxon>Pseudomonadati</taxon>
        <taxon>Pseudomonadota</taxon>
        <taxon>Alphaproteobacteria</taxon>
        <taxon>Hyphomicrobiales</taxon>
        <taxon>Rhizobiaceae</taxon>
        <taxon>Rhizobium/Agrobacterium group</taxon>
        <taxon>Agrobacterium</taxon>
    </lineage>
</organism>
<dbReference type="InterPro" id="IPR012495">
    <property type="entry name" value="TadE-like_dom"/>
</dbReference>
<gene>
    <name evidence="2" type="ORF">DXT89_10430</name>
</gene>
<dbReference type="Proteomes" id="UP000436911">
    <property type="component" value="Unassembled WGS sequence"/>
</dbReference>